<evidence type="ECO:0000313" key="3">
    <source>
        <dbReference type="EMBL" id="GJN10376.1"/>
    </source>
</evidence>
<dbReference type="Proteomes" id="UP001054889">
    <property type="component" value="Unassembled WGS sequence"/>
</dbReference>
<accession>A0AAV5DJI8</accession>
<evidence type="ECO:0000313" key="4">
    <source>
        <dbReference type="Proteomes" id="UP001054889"/>
    </source>
</evidence>
<dbReference type="InterPro" id="IPR056594">
    <property type="entry name" value="AT5G49610-like_b-prop"/>
</dbReference>
<name>A0AAV5DJI8_ELECO</name>
<sequence>MAPPPPELIDDVAAEIFLRLPPDEPEHLFRTSLVCKTWLRIVTDPDFRRRYRAFHRAPPLLGYIQRRQVMEGDPDPRLVPTTAVPLTPNPSFRRALDCRHGRVLVHVYRGRGHLLVWDPVTGDQQLVPDAGIQWLIYSAAVFCAVSGCDHTDCHGGPFRVVFIATDDREELVKVTVYSSETGVWSKPVTLDSGCEAYVQHEKDARDNGGVLGMFYTPYVKPRRGAVIGDEIYFTLSWANAIVKYDWGKNCVSIVNSPSRDAYYISLMEMEDGALGFCYIQDWNLYLWSWKVSSDGAGEWVQSRVIELKGMIPVANPDDAAVVVGSAEGVGVIFVSTDAGLFSFELKSGRVRKVDEREVYFSILPYMSFYTPASAQNTLNPHPNLHRRPGAERPRTMAPPPPELNDDTIAEILLRLPPDEPEHLFRASLVCKRWLRVLTDPVFRRCYRAFHRAPPLLAYIQRRLAIQGDPEPRLIPTTAVPLAPNPSFARALDCHHGCVLLRANPGLIVWDPITGDQKCVSDAGVDWPFYSAAVFCAVSGCQHIDCHGGPFCWHRRPRENR</sequence>
<dbReference type="SUPFAM" id="SSF81383">
    <property type="entry name" value="F-box domain"/>
    <property type="match status" value="2"/>
</dbReference>
<dbReference type="Pfam" id="PF00646">
    <property type="entry name" value="F-box"/>
    <property type="match status" value="2"/>
</dbReference>
<feature type="region of interest" description="Disordered" evidence="1">
    <location>
        <begin position="377"/>
        <end position="401"/>
    </location>
</feature>
<keyword evidence="4" id="KW-1185">Reference proteome</keyword>
<protein>
    <recommendedName>
        <fullName evidence="2">F-box domain-containing protein</fullName>
    </recommendedName>
</protein>
<dbReference type="PANTHER" id="PTHR32133">
    <property type="entry name" value="OS07G0120400 PROTEIN"/>
    <property type="match status" value="1"/>
</dbReference>
<comment type="caution">
    <text evidence="3">The sequence shown here is derived from an EMBL/GenBank/DDBJ whole genome shotgun (WGS) entry which is preliminary data.</text>
</comment>
<dbReference type="Pfam" id="PF23635">
    <property type="entry name" value="Beta-prop_AT5G49610-like"/>
    <property type="match status" value="1"/>
</dbReference>
<evidence type="ECO:0000256" key="1">
    <source>
        <dbReference type="SAM" id="MobiDB-lite"/>
    </source>
</evidence>
<gene>
    <name evidence="3" type="primary">ga28464</name>
    <name evidence="3" type="ORF">PR202_ga28464</name>
</gene>
<dbReference type="Gene3D" id="1.20.1280.50">
    <property type="match status" value="2"/>
</dbReference>
<dbReference type="EMBL" id="BQKI01000017">
    <property type="protein sequence ID" value="GJN10376.1"/>
    <property type="molecule type" value="Genomic_DNA"/>
</dbReference>
<reference evidence="3" key="1">
    <citation type="journal article" date="2018" name="DNA Res.">
        <title>Multiple hybrid de novo genome assembly of finger millet, an orphan allotetraploid crop.</title>
        <authorList>
            <person name="Hatakeyama M."/>
            <person name="Aluri S."/>
            <person name="Balachadran M.T."/>
            <person name="Sivarajan S.R."/>
            <person name="Patrignani A."/>
            <person name="Gruter S."/>
            <person name="Poveda L."/>
            <person name="Shimizu-Inatsugi R."/>
            <person name="Baeten J."/>
            <person name="Francoijs K.J."/>
            <person name="Nataraja K.N."/>
            <person name="Reddy Y.A.N."/>
            <person name="Phadnis S."/>
            <person name="Ravikumar R.L."/>
            <person name="Schlapbach R."/>
            <person name="Sreeman S.M."/>
            <person name="Shimizu K.K."/>
        </authorList>
    </citation>
    <scope>NUCLEOTIDE SEQUENCE</scope>
</reference>
<feature type="domain" description="F-box" evidence="2">
    <location>
        <begin position="8"/>
        <end position="51"/>
    </location>
</feature>
<dbReference type="InterPro" id="IPR036047">
    <property type="entry name" value="F-box-like_dom_sf"/>
</dbReference>
<dbReference type="SMART" id="SM00256">
    <property type="entry name" value="FBOX"/>
    <property type="match status" value="2"/>
</dbReference>
<feature type="domain" description="F-box" evidence="2">
    <location>
        <begin position="403"/>
        <end position="446"/>
    </location>
</feature>
<organism evidence="3 4">
    <name type="scientific">Eleusine coracana subsp. coracana</name>
    <dbReference type="NCBI Taxonomy" id="191504"/>
    <lineage>
        <taxon>Eukaryota</taxon>
        <taxon>Viridiplantae</taxon>
        <taxon>Streptophyta</taxon>
        <taxon>Embryophyta</taxon>
        <taxon>Tracheophyta</taxon>
        <taxon>Spermatophyta</taxon>
        <taxon>Magnoliopsida</taxon>
        <taxon>Liliopsida</taxon>
        <taxon>Poales</taxon>
        <taxon>Poaceae</taxon>
        <taxon>PACMAD clade</taxon>
        <taxon>Chloridoideae</taxon>
        <taxon>Cynodonteae</taxon>
        <taxon>Eleusininae</taxon>
        <taxon>Eleusine</taxon>
    </lineage>
</organism>
<dbReference type="AlphaFoldDB" id="A0AAV5DJI8"/>
<proteinExistence type="predicted"/>
<dbReference type="PANTHER" id="PTHR32133:SF251">
    <property type="entry name" value="F-BOX DOMAIN-CONTAINING PROTEIN"/>
    <property type="match status" value="1"/>
</dbReference>
<evidence type="ECO:0000259" key="2">
    <source>
        <dbReference type="SMART" id="SM00256"/>
    </source>
</evidence>
<dbReference type="InterPro" id="IPR001810">
    <property type="entry name" value="F-box_dom"/>
</dbReference>
<reference evidence="3" key="2">
    <citation type="submission" date="2021-12" db="EMBL/GenBank/DDBJ databases">
        <title>Resequencing data analysis of finger millet.</title>
        <authorList>
            <person name="Hatakeyama M."/>
            <person name="Aluri S."/>
            <person name="Balachadran M.T."/>
            <person name="Sivarajan S.R."/>
            <person name="Poveda L."/>
            <person name="Shimizu-Inatsugi R."/>
            <person name="Schlapbach R."/>
            <person name="Sreeman S.M."/>
            <person name="Shimizu K.K."/>
        </authorList>
    </citation>
    <scope>NUCLEOTIDE SEQUENCE</scope>
</reference>